<evidence type="ECO:0000313" key="2">
    <source>
        <dbReference type="EMBL" id="RLT72076.1"/>
    </source>
</evidence>
<dbReference type="OrthoDB" id="9802919at2"/>
<evidence type="ECO:0000313" key="3">
    <source>
        <dbReference type="EMBL" id="TGY54498.1"/>
    </source>
</evidence>
<dbReference type="EMBL" id="RAYI01000063">
    <property type="protein sequence ID" value="RLT72076.1"/>
    <property type="molecule type" value="Genomic_DNA"/>
</dbReference>
<dbReference type="Proteomes" id="UP000310032">
    <property type="component" value="Unassembled WGS sequence"/>
</dbReference>
<proteinExistence type="predicted"/>
<dbReference type="InterPro" id="IPR036286">
    <property type="entry name" value="LexA/Signal_pep-like_sf"/>
</dbReference>
<dbReference type="EMBL" id="SRYM01000067">
    <property type="protein sequence ID" value="TGY54498.1"/>
    <property type="molecule type" value="Genomic_DNA"/>
</dbReference>
<dbReference type="AlphaFoldDB" id="A0A3L7ZJP5"/>
<dbReference type="SUPFAM" id="SSF51306">
    <property type="entry name" value="LexA/Signal peptidase"/>
    <property type="match status" value="1"/>
</dbReference>
<organism evidence="2 4">
    <name type="scientific">Parabacteroides distasonis</name>
    <dbReference type="NCBI Taxonomy" id="823"/>
    <lineage>
        <taxon>Bacteria</taxon>
        <taxon>Pseudomonadati</taxon>
        <taxon>Bacteroidota</taxon>
        <taxon>Bacteroidia</taxon>
        <taxon>Bacteroidales</taxon>
        <taxon>Tannerellaceae</taxon>
        <taxon>Parabacteroides</taxon>
    </lineage>
</organism>
<dbReference type="GO" id="GO:0006465">
    <property type="term" value="P:signal peptide processing"/>
    <property type="evidence" value="ECO:0007669"/>
    <property type="project" value="InterPro"/>
</dbReference>
<protein>
    <recommendedName>
        <fullName evidence="1">Peptidase S26 domain-containing protein</fullName>
    </recommendedName>
</protein>
<dbReference type="Gene3D" id="2.10.109.10">
    <property type="entry name" value="Umud Fragment, subunit A"/>
    <property type="match status" value="1"/>
</dbReference>
<sequence>MAGDRIEDSQDSRYWGLLPEEFIVGKAILIWISINLRTREIRWDRICRPIE</sequence>
<evidence type="ECO:0000313" key="4">
    <source>
        <dbReference type="Proteomes" id="UP000278164"/>
    </source>
</evidence>
<dbReference type="GO" id="GO:0004252">
    <property type="term" value="F:serine-type endopeptidase activity"/>
    <property type="evidence" value="ECO:0007669"/>
    <property type="project" value="InterPro"/>
</dbReference>
<dbReference type="Proteomes" id="UP000278164">
    <property type="component" value="Unassembled WGS sequence"/>
</dbReference>
<reference evidence="2 4" key="1">
    <citation type="submission" date="2018-09" db="EMBL/GenBank/DDBJ databases">
        <title>Murine metabolic-syndrome-specific gut microbial biobank.</title>
        <authorList>
            <person name="Liu C."/>
        </authorList>
    </citation>
    <scope>NUCLEOTIDE SEQUENCE [LARGE SCALE GENOMIC DNA]</scope>
    <source>
        <strain evidence="2 4">8-P5</strain>
    </source>
</reference>
<reference evidence="3 5" key="2">
    <citation type="submission" date="2019-04" db="EMBL/GenBank/DDBJ databases">
        <title>Microbes associate with the intestines of laboratory mice.</title>
        <authorList>
            <person name="Navarre W."/>
            <person name="Wong E."/>
            <person name="Huang K."/>
            <person name="Tropini C."/>
            <person name="Ng K."/>
            <person name="Yu B."/>
        </authorList>
    </citation>
    <scope>NUCLEOTIDE SEQUENCE [LARGE SCALE GENOMIC DNA]</scope>
    <source>
        <strain evidence="3 5">NM39_I3</strain>
    </source>
</reference>
<name>A0A3L7ZJP5_PARDI</name>
<dbReference type="InterPro" id="IPR019533">
    <property type="entry name" value="Peptidase_S26"/>
</dbReference>
<evidence type="ECO:0000313" key="5">
    <source>
        <dbReference type="Proteomes" id="UP000310032"/>
    </source>
</evidence>
<evidence type="ECO:0000259" key="1">
    <source>
        <dbReference type="Pfam" id="PF10502"/>
    </source>
</evidence>
<comment type="caution">
    <text evidence="2">The sequence shown here is derived from an EMBL/GenBank/DDBJ whole genome shotgun (WGS) entry which is preliminary data.</text>
</comment>
<gene>
    <name evidence="2" type="ORF">D7V78_17780</name>
    <name evidence="3" type="ORF">E5342_17100</name>
</gene>
<dbReference type="Pfam" id="PF10502">
    <property type="entry name" value="Peptidase_S26"/>
    <property type="match status" value="1"/>
</dbReference>
<accession>A0A3L7ZJP5</accession>
<feature type="domain" description="Peptidase S26" evidence="1">
    <location>
        <begin position="1"/>
        <end position="31"/>
    </location>
</feature>
<dbReference type="RefSeq" id="WP_121737278.1">
    <property type="nucleotide sequence ID" value="NZ_QXXG01000060.1"/>
</dbReference>